<reference evidence="3 4" key="1">
    <citation type="submission" date="2020-09" db="EMBL/GenBank/DDBJ databases">
        <title>Diversity and distribution of actinomycetes associated with coral in the coast of Hainan.</title>
        <authorList>
            <person name="Li F."/>
        </authorList>
    </citation>
    <scope>NUCLEOTIDE SEQUENCE [LARGE SCALE GENOMIC DNA]</scope>
    <source>
        <strain evidence="3 4">HNM0947</strain>
    </source>
</reference>
<dbReference type="EMBL" id="JADBGI010000031">
    <property type="protein sequence ID" value="MBE3001942.1"/>
    <property type="molecule type" value="Genomic_DNA"/>
</dbReference>
<evidence type="ECO:0000313" key="4">
    <source>
        <dbReference type="Proteomes" id="UP000806528"/>
    </source>
</evidence>
<proteinExistence type="predicted"/>
<comment type="caution">
    <text evidence="3">The sequence shown here is derived from an EMBL/GenBank/DDBJ whole genome shotgun (WGS) entry which is preliminary data.</text>
</comment>
<accession>A0ABR9PDM5</accession>
<gene>
    <name evidence="3" type="ORF">IDM40_25070</name>
</gene>
<evidence type="ECO:0000256" key="2">
    <source>
        <dbReference type="SAM" id="Phobius"/>
    </source>
</evidence>
<evidence type="ECO:0000256" key="1">
    <source>
        <dbReference type="SAM" id="MobiDB-lite"/>
    </source>
</evidence>
<feature type="region of interest" description="Disordered" evidence="1">
    <location>
        <begin position="1"/>
        <end position="31"/>
    </location>
</feature>
<dbReference type="Pfam" id="PF19953">
    <property type="entry name" value="EACC1"/>
    <property type="match status" value="1"/>
</dbReference>
<feature type="region of interest" description="Disordered" evidence="1">
    <location>
        <begin position="107"/>
        <end position="132"/>
    </location>
</feature>
<dbReference type="InterPro" id="IPR045428">
    <property type="entry name" value="EACC1"/>
</dbReference>
<protein>
    <submittedName>
        <fullName evidence="3">Uncharacterized protein</fullName>
    </submittedName>
</protein>
<keyword evidence="2" id="KW-0812">Transmembrane</keyword>
<name>A0ABR9PDM5_9ACTN</name>
<organism evidence="3 4">
    <name type="scientific">Nocardiopsis coralli</name>
    <dbReference type="NCBI Taxonomy" id="2772213"/>
    <lineage>
        <taxon>Bacteria</taxon>
        <taxon>Bacillati</taxon>
        <taxon>Actinomycetota</taxon>
        <taxon>Actinomycetes</taxon>
        <taxon>Streptosporangiales</taxon>
        <taxon>Nocardiopsidaceae</taxon>
        <taxon>Nocardiopsis</taxon>
    </lineage>
</organism>
<feature type="compositionally biased region" description="Basic and acidic residues" evidence="1">
    <location>
        <begin position="1"/>
        <end position="22"/>
    </location>
</feature>
<keyword evidence="2" id="KW-1133">Transmembrane helix</keyword>
<dbReference type="Proteomes" id="UP000806528">
    <property type="component" value="Unassembled WGS sequence"/>
</dbReference>
<dbReference type="RefSeq" id="WP_193124536.1">
    <property type="nucleotide sequence ID" value="NZ_JADBGI010000031.1"/>
</dbReference>
<feature type="transmembrane region" description="Helical" evidence="2">
    <location>
        <begin position="49"/>
        <end position="69"/>
    </location>
</feature>
<keyword evidence="4" id="KW-1185">Reference proteome</keyword>
<evidence type="ECO:0000313" key="3">
    <source>
        <dbReference type="EMBL" id="MBE3001942.1"/>
    </source>
</evidence>
<sequence>MESPHHEPPDEEPTEKHAEEPAVRNTISGEVTGGRVVQARDVVSFFPEILALVAAGAPAAVTTAMVTYIKHRTTDVSLKITRKDGTTLELQAKRVSEPEQLIERVTEELESGSKAEVVEQDGPDPDADPAPS</sequence>
<feature type="compositionally biased region" description="Basic and acidic residues" evidence="1">
    <location>
        <begin position="107"/>
        <end position="117"/>
    </location>
</feature>
<feature type="compositionally biased region" description="Acidic residues" evidence="1">
    <location>
        <begin position="118"/>
        <end position="132"/>
    </location>
</feature>
<keyword evidence="2" id="KW-0472">Membrane</keyword>